<dbReference type="Proteomes" id="UP001193035">
    <property type="component" value="Unassembled WGS sequence"/>
</dbReference>
<evidence type="ECO:0000259" key="1">
    <source>
        <dbReference type="Pfam" id="PF06527"/>
    </source>
</evidence>
<proteinExistence type="predicted"/>
<dbReference type="Pfam" id="PF06527">
    <property type="entry name" value="TniQ"/>
    <property type="match status" value="1"/>
</dbReference>
<organism evidence="2 3">
    <name type="scientific">Ruegeria sediminis</name>
    <dbReference type="NCBI Taxonomy" id="2583820"/>
    <lineage>
        <taxon>Bacteria</taxon>
        <taxon>Pseudomonadati</taxon>
        <taxon>Pseudomonadota</taxon>
        <taxon>Alphaproteobacteria</taxon>
        <taxon>Rhodobacterales</taxon>
        <taxon>Roseobacteraceae</taxon>
        <taxon>Ruegeria</taxon>
    </lineage>
</organism>
<sequence>MRQLSLKPAPVHRETLPSFVSRMAAMNRVDLRNFCVDMGFSMKKLLNLDPEALHVIAEIAALDDHALAALVSWTGEKSGDVRMIFRDEKFVSRALKNPTVRGCPACLRDDANANPSRPLEAMAIRGDWQLREVSVCVRHQHALIPLWRRQTPTERFDISARLSEILEDLLKGNLEQGRSSPSAYDLWLDQRLESGRDDTWLAGQTLYAATTFCRLLGSELLRLPEYRDVHVAARLRAAQKIGFEVATGGRDAIDNALDKLAALAPLAGDLPYKAFGALFKDLARAHLNEDAFHDFRRILWERIILIWPVAADQEILGRTLPYRRLHSLTSAAKETGVGEPLLDQFLIEAGAYDKADGRPAARKTFDALQHASLLAEIPTLVGSDEIRNAMGATKTQFRSLVEGEVLHPRTKIPTTKSPWRLQDGIDLMRELNALVIGVVEDQDQWELVQQANARTGLGVGRIVHAIRYGRLRVARWNGLDGYRSLCVSKVEIDQFAVESGAQTEARSKLPTEVVSTAAAFGRSVGMRDGQAFQRLVQAGHTPASHETISRNGTKRFYVTEDDIAAFHQRFLTQKTLAAEYNGFWRTLVAQLQAGGVEPFTSDGETFGHLFLRADVERFFEKPVADCKSLGWANKSFPNE</sequence>
<dbReference type="EMBL" id="VCPD01000001">
    <property type="protein sequence ID" value="TMV10087.1"/>
    <property type="molecule type" value="Genomic_DNA"/>
</dbReference>
<evidence type="ECO:0000313" key="2">
    <source>
        <dbReference type="EMBL" id="TMV10087.1"/>
    </source>
</evidence>
<name>A0ABY2X3X2_9RHOB</name>
<dbReference type="InterPro" id="IPR009492">
    <property type="entry name" value="TniQ"/>
</dbReference>
<protein>
    <recommendedName>
        <fullName evidence="1">TniQ domain-containing protein</fullName>
    </recommendedName>
</protein>
<dbReference type="RefSeq" id="WP_138840145.1">
    <property type="nucleotide sequence ID" value="NZ_VCPD01000001.1"/>
</dbReference>
<accession>A0ABY2X3X2</accession>
<evidence type="ECO:0000313" key="3">
    <source>
        <dbReference type="Proteomes" id="UP001193035"/>
    </source>
</evidence>
<comment type="caution">
    <text evidence="2">The sequence shown here is derived from an EMBL/GenBank/DDBJ whole genome shotgun (WGS) entry which is preliminary data.</text>
</comment>
<gene>
    <name evidence="2" type="ORF">FGK63_03220</name>
</gene>
<keyword evidence="3" id="KW-1185">Reference proteome</keyword>
<feature type="domain" description="TniQ" evidence="1">
    <location>
        <begin position="6"/>
        <end position="143"/>
    </location>
</feature>
<reference evidence="2 3" key="1">
    <citation type="submission" date="2019-05" db="EMBL/GenBank/DDBJ databases">
        <title>Ruegeria sp. nov., isolated from tidal flat.</title>
        <authorList>
            <person name="Kim W."/>
        </authorList>
    </citation>
    <scope>NUCLEOTIDE SEQUENCE [LARGE SCALE GENOMIC DNA]</scope>
    <source>
        <strain evidence="2 3">CAU 1488</strain>
    </source>
</reference>